<dbReference type="GO" id="GO:0005739">
    <property type="term" value="C:mitochondrion"/>
    <property type="evidence" value="ECO:0007669"/>
    <property type="project" value="TreeGrafter"/>
</dbReference>
<comment type="cofactor">
    <cofactor evidence="1">
        <name>[4Fe-4S] cluster</name>
        <dbReference type="ChEBI" id="CHEBI:49883"/>
    </cofactor>
</comment>
<keyword evidence="2" id="KW-0004">4Fe-4S</keyword>
<name>A0A7R9HMY2_9NEOP</name>
<dbReference type="PANTHER" id="PTHR21339:SF0">
    <property type="entry name" value="S-ADENOSYLMETHIONINE-DEPENDENT NUCLEOTIDE DEHYDRATASE RSAD2"/>
    <property type="match status" value="1"/>
</dbReference>
<gene>
    <name evidence="9" type="ORF">TMSB3V08_LOCUS2849</name>
</gene>
<dbReference type="AlphaFoldDB" id="A0A7R9HMY2"/>
<dbReference type="SUPFAM" id="SSF102114">
    <property type="entry name" value="Radical SAM enzymes"/>
    <property type="match status" value="2"/>
</dbReference>
<keyword evidence="5" id="KW-0408">Iron</keyword>
<feature type="domain" description="Radical SAM core" evidence="8">
    <location>
        <begin position="45"/>
        <end position="346"/>
    </location>
</feature>
<dbReference type="PROSITE" id="PS51918">
    <property type="entry name" value="RADICAL_SAM"/>
    <property type="match status" value="1"/>
</dbReference>
<accession>A0A7R9HMY2</accession>
<dbReference type="InterPro" id="IPR051196">
    <property type="entry name" value="RSAD2/Viperin_antiviral"/>
</dbReference>
<organism evidence="9">
    <name type="scientific">Timema monikensis</name>
    <dbReference type="NCBI Taxonomy" id="170555"/>
    <lineage>
        <taxon>Eukaryota</taxon>
        <taxon>Metazoa</taxon>
        <taxon>Ecdysozoa</taxon>
        <taxon>Arthropoda</taxon>
        <taxon>Hexapoda</taxon>
        <taxon>Insecta</taxon>
        <taxon>Pterygota</taxon>
        <taxon>Neoptera</taxon>
        <taxon>Polyneoptera</taxon>
        <taxon>Phasmatodea</taxon>
        <taxon>Timematodea</taxon>
        <taxon>Timematoidea</taxon>
        <taxon>Timematidae</taxon>
        <taxon>Timema</taxon>
    </lineage>
</organism>
<dbReference type="GO" id="GO:0050778">
    <property type="term" value="P:positive regulation of immune response"/>
    <property type="evidence" value="ECO:0007669"/>
    <property type="project" value="TreeGrafter"/>
</dbReference>
<evidence type="ECO:0000256" key="2">
    <source>
        <dbReference type="ARBA" id="ARBA00022485"/>
    </source>
</evidence>
<dbReference type="SMART" id="SM00729">
    <property type="entry name" value="Elp3"/>
    <property type="match status" value="1"/>
</dbReference>
<keyword evidence="6" id="KW-0411">Iron-sulfur</keyword>
<evidence type="ECO:0000256" key="7">
    <source>
        <dbReference type="ARBA" id="ARBA00023118"/>
    </source>
</evidence>
<dbReference type="InterPro" id="IPR007197">
    <property type="entry name" value="rSAM"/>
</dbReference>
<evidence type="ECO:0000256" key="4">
    <source>
        <dbReference type="ARBA" id="ARBA00022723"/>
    </source>
</evidence>
<evidence type="ECO:0000313" key="9">
    <source>
        <dbReference type="EMBL" id="CAD7425948.1"/>
    </source>
</evidence>
<dbReference type="NCBIfam" id="NF038283">
    <property type="entry name" value="viperin_w_prok"/>
    <property type="match status" value="1"/>
</dbReference>
<dbReference type="InterPro" id="IPR013785">
    <property type="entry name" value="Aldolase_TIM"/>
</dbReference>
<keyword evidence="4" id="KW-0479">Metal-binding</keyword>
<evidence type="ECO:0000259" key="8">
    <source>
        <dbReference type="PROSITE" id="PS51918"/>
    </source>
</evidence>
<dbReference type="Pfam" id="PF04055">
    <property type="entry name" value="Radical_SAM"/>
    <property type="match status" value="1"/>
</dbReference>
<dbReference type="GO" id="GO:0046872">
    <property type="term" value="F:metal ion binding"/>
    <property type="evidence" value="ECO:0007669"/>
    <property type="project" value="UniProtKB-KW"/>
</dbReference>
<dbReference type="GO" id="GO:0005783">
    <property type="term" value="C:endoplasmic reticulum"/>
    <property type="evidence" value="ECO:0007669"/>
    <property type="project" value="TreeGrafter"/>
</dbReference>
<protein>
    <recommendedName>
        <fullName evidence="8">Radical SAM core domain-containing protein</fullName>
    </recommendedName>
</protein>
<dbReference type="CDD" id="cd01335">
    <property type="entry name" value="Radical_SAM"/>
    <property type="match status" value="1"/>
</dbReference>
<dbReference type="Gene3D" id="3.20.20.70">
    <property type="entry name" value="Aldolase class I"/>
    <property type="match status" value="1"/>
</dbReference>
<dbReference type="InterPro" id="IPR058240">
    <property type="entry name" value="rSAM_sf"/>
</dbReference>
<dbReference type="GO" id="GO:0003824">
    <property type="term" value="F:catalytic activity"/>
    <property type="evidence" value="ECO:0007669"/>
    <property type="project" value="InterPro"/>
</dbReference>
<evidence type="ECO:0000256" key="5">
    <source>
        <dbReference type="ARBA" id="ARBA00023004"/>
    </source>
</evidence>
<dbReference type="InterPro" id="IPR006638">
    <property type="entry name" value="Elp3/MiaA/NifB-like_rSAM"/>
</dbReference>
<sequence>MKHLKNMISAVYGFLVSLFHHEWDKVCSWRRRIVGPVVMGDLGRGFVPRSVNYHLTRQCNYQCGFCFHTAKTSFVLPRREAECGLRLLKDAGTPESPQVLLGDNYSKRGAPKSWGPLQPHCVHNPKGGPGCGSHDLTYEYVNIDQLVSQARLSSLASSQPNDLWTLLIVRVLGMEKVNFSGGEPFLPERGRYLGNLVRFCKEELGLSSVSIVSNGSLISESWFRDYGKHLDILAISCDSFHEETNKMIGRRQGNRNHVEKLRKIRNWCGEYHVAFKINTVVNTFNIDEDMAQQIQQLNPIRWKVFQCLLLEGENAGPAALRNAQKFYISEEQFQGFLVRHKDVPSLVAEDNTKMLNSYLILDEYMRFLDCREGSKKPSPSILDVGVANALDSSGFDEVMFRKRGGIYKWSKASMELDW</sequence>
<keyword evidence="7" id="KW-0051">Antiviral defense</keyword>
<proteinExistence type="predicted"/>
<reference evidence="9" key="1">
    <citation type="submission" date="2020-11" db="EMBL/GenBank/DDBJ databases">
        <authorList>
            <person name="Tran Van P."/>
        </authorList>
    </citation>
    <scope>NUCLEOTIDE SEQUENCE</scope>
</reference>
<evidence type="ECO:0000256" key="3">
    <source>
        <dbReference type="ARBA" id="ARBA00022691"/>
    </source>
</evidence>
<dbReference type="GO" id="GO:0051539">
    <property type="term" value="F:4 iron, 4 sulfur cluster binding"/>
    <property type="evidence" value="ECO:0007669"/>
    <property type="project" value="UniProtKB-KW"/>
</dbReference>
<dbReference type="PANTHER" id="PTHR21339">
    <property type="entry name" value="RADICAL S-ADENOSYL METHIONINE DOMAIN-CONTAINING PROTEIN 2"/>
    <property type="match status" value="1"/>
</dbReference>
<evidence type="ECO:0000256" key="1">
    <source>
        <dbReference type="ARBA" id="ARBA00001966"/>
    </source>
</evidence>
<dbReference type="EMBL" id="OB793074">
    <property type="protein sequence ID" value="CAD7425948.1"/>
    <property type="molecule type" value="Genomic_DNA"/>
</dbReference>
<dbReference type="GO" id="GO:0051607">
    <property type="term" value="P:defense response to virus"/>
    <property type="evidence" value="ECO:0007669"/>
    <property type="project" value="UniProtKB-KW"/>
</dbReference>
<keyword evidence="3" id="KW-0949">S-adenosyl-L-methionine</keyword>
<evidence type="ECO:0000256" key="6">
    <source>
        <dbReference type="ARBA" id="ARBA00023014"/>
    </source>
</evidence>